<reference evidence="2" key="1">
    <citation type="journal article" date="2010" name="PLoS Genet.">
        <title>Genome sequence of the plant growth promoting endophytic bacterium Enterobacter sp. 638.</title>
        <authorList>
            <person name="Taghavi S."/>
            <person name="van der Lelie D."/>
            <person name="Hoffman A."/>
            <person name="Zhang Y.B."/>
            <person name="Walla M.D."/>
            <person name="Vangronsveld J."/>
            <person name="Newman L."/>
            <person name="Monchy S."/>
        </authorList>
    </citation>
    <scope>NUCLEOTIDE SEQUENCE [LARGE SCALE GENOMIC DNA]</scope>
    <source>
        <strain evidence="2">638</strain>
    </source>
</reference>
<accession>A0A9J9KWV7</accession>
<dbReference type="Proteomes" id="UP000000230">
    <property type="component" value="Chromosome"/>
</dbReference>
<keyword evidence="2" id="KW-1185">Reference proteome</keyword>
<dbReference type="EMBL" id="CP000653">
    <property type="protein sequence ID" value="ABP59472.1"/>
    <property type="molecule type" value="Genomic_DNA"/>
</dbReference>
<protein>
    <submittedName>
        <fullName evidence="1">Uncharacterized protein</fullName>
    </submittedName>
</protein>
<name>A0A9J9KWV7_ENT38</name>
<evidence type="ECO:0000313" key="1">
    <source>
        <dbReference type="EMBL" id="ABP59472.1"/>
    </source>
</evidence>
<proteinExistence type="predicted"/>
<dbReference type="AlphaFoldDB" id="A0A9J9KWV7"/>
<evidence type="ECO:0000313" key="2">
    <source>
        <dbReference type="Proteomes" id="UP000000230"/>
    </source>
</evidence>
<sequence length="82" mass="9688">MRDRYDKKLAHGNVRRLCFSWCCCAMVFSVARMSGCQLFRLTTQLWQYSIEEARLPNQAMNETLELYPLKIDINHISYLPKA</sequence>
<dbReference type="KEGG" id="ent:Ent638_0787"/>
<gene>
    <name evidence="1" type="ordered locus">Ent638_0787</name>
</gene>
<organism evidence="1 2">
    <name type="scientific">Enterobacter sp. (strain 638)</name>
    <dbReference type="NCBI Taxonomy" id="399742"/>
    <lineage>
        <taxon>Bacteria</taxon>
        <taxon>Pseudomonadati</taxon>
        <taxon>Pseudomonadota</taxon>
        <taxon>Gammaproteobacteria</taxon>
        <taxon>Enterobacterales</taxon>
        <taxon>Enterobacteriaceae</taxon>
        <taxon>Enterobacter</taxon>
    </lineage>
</organism>